<name>A0A1G2BC75_9BACT</name>
<dbReference type="CDD" id="cd06533">
    <property type="entry name" value="Glyco_transf_WecG_TagA"/>
    <property type="match status" value="1"/>
</dbReference>
<evidence type="ECO:0000256" key="2">
    <source>
        <dbReference type="ARBA" id="ARBA00022679"/>
    </source>
</evidence>
<gene>
    <name evidence="3" type="ORF">A2319_05715</name>
</gene>
<dbReference type="GO" id="GO:0016758">
    <property type="term" value="F:hexosyltransferase activity"/>
    <property type="evidence" value="ECO:0007669"/>
    <property type="project" value="TreeGrafter"/>
</dbReference>
<proteinExistence type="predicted"/>
<keyword evidence="2" id="KW-0808">Transferase</keyword>
<accession>A0A1G2BC75</accession>
<dbReference type="InterPro" id="IPR004629">
    <property type="entry name" value="WecG_TagA_CpsF"/>
</dbReference>
<protein>
    <submittedName>
        <fullName evidence="3">Uncharacterized protein</fullName>
    </submittedName>
</protein>
<dbReference type="AlphaFoldDB" id="A0A1G2BC75"/>
<dbReference type="PANTHER" id="PTHR34136:SF1">
    <property type="entry name" value="UDP-N-ACETYL-D-MANNOSAMINURONIC ACID TRANSFERASE"/>
    <property type="match status" value="1"/>
</dbReference>
<sequence>MIQQVKILGVKIWDISFSQAKEMIGEFLKGQKQNLIVTPNPEILLEAYKNKVYQNCLNTADLALPDGFGLRLFSKLKHTVTGVDITAEILKMANSQQLAVLCIVRQDGLSSLAMVVDAGKKLAPQARFLGWEVSKKDSLISNEANFQNFLAKNSDFKPSVILVGLGFPEQELWLKKYLSLIKTAKIGLGVGGVFDFWTNKAKRAPKWLRAVHLEWLWRFVTQPRRIKRIFRALVVFPLTHLIYS</sequence>
<evidence type="ECO:0000256" key="1">
    <source>
        <dbReference type="ARBA" id="ARBA00022676"/>
    </source>
</evidence>
<organism evidence="3 4">
    <name type="scientific">Candidatus Kerfeldbacteria bacterium RIFOXYB2_FULL_38_14</name>
    <dbReference type="NCBI Taxonomy" id="1798547"/>
    <lineage>
        <taxon>Bacteria</taxon>
        <taxon>Candidatus Kerfeldiibacteriota</taxon>
    </lineage>
</organism>
<dbReference type="Proteomes" id="UP000176420">
    <property type="component" value="Unassembled WGS sequence"/>
</dbReference>
<dbReference type="EMBL" id="MHKI01000022">
    <property type="protein sequence ID" value="OGY86316.1"/>
    <property type="molecule type" value="Genomic_DNA"/>
</dbReference>
<dbReference type="PANTHER" id="PTHR34136">
    <property type="match status" value="1"/>
</dbReference>
<reference evidence="3 4" key="1">
    <citation type="journal article" date="2016" name="Nat. Commun.">
        <title>Thousands of microbial genomes shed light on interconnected biogeochemical processes in an aquifer system.</title>
        <authorList>
            <person name="Anantharaman K."/>
            <person name="Brown C.T."/>
            <person name="Hug L.A."/>
            <person name="Sharon I."/>
            <person name="Castelle C.J."/>
            <person name="Probst A.J."/>
            <person name="Thomas B.C."/>
            <person name="Singh A."/>
            <person name="Wilkins M.J."/>
            <person name="Karaoz U."/>
            <person name="Brodie E.L."/>
            <person name="Williams K.H."/>
            <person name="Hubbard S.S."/>
            <person name="Banfield J.F."/>
        </authorList>
    </citation>
    <scope>NUCLEOTIDE SEQUENCE [LARGE SCALE GENOMIC DNA]</scope>
</reference>
<evidence type="ECO:0000313" key="3">
    <source>
        <dbReference type="EMBL" id="OGY86316.1"/>
    </source>
</evidence>
<dbReference type="NCBIfam" id="TIGR00696">
    <property type="entry name" value="wecG_tagA_cpsF"/>
    <property type="match status" value="1"/>
</dbReference>
<dbReference type="Pfam" id="PF03808">
    <property type="entry name" value="Glyco_tran_WecG"/>
    <property type="match status" value="1"/>
</dbReference>
<keyword evidence="1" id="KW-0328">Glycosyltransferase</keyword>
<comment type="caution">
    <text evidence="3">The sequence shown here is derived from an EMBL/GenBank/DDBJ whole genome shotgun (WGS) entry which is preliminary data.</text>
</comment>
<evidence type="ECO:0000313" key="4">
    <source>
        <dbReference type="Proteomes" id="UP000176420"/>
    </source>
</evidence>